<dbReference type="Proteomes" id="UP000490800">
    <property type="component" value="Unassembled WGS sequence"/>
</dbReference>
<evidence type="ECO:0000313" key="8">
    <source>
        <dbReference type="Proteomes" id="UP000490800"/>
    </source>
</evidence>
<protein>
    <submittedName>
        <fullName evidence="7">Nucleotidyltransferase</fullName>
    </submittedName>
</protein>
<comment type="caution">
    <text evidence="7">The sequence shown here is derived from an EMBL/GenBank/DDBJ whole genome shotgun (WGS) entry which is preliminary data.</text>
</comment>
<dbReference type="EMBL" id="RHLK01000004">
    <property type="protein sequence ID" value="MVO99858.1"/>
    <property type="molecule type" value="Genomic_DNA"/>
</dbReference>
<dbReference type="CDD" id="cd05400">
    <property type="entry name" value="NT_2-5OAS_ClassI-CCAase"/>
    <property type="match status" value="1"/>
</dbReference>
<feature type="domain" description="cGAS/DncV-like nucleotidyltransferase C-terminal helical" evidence="6">
    <location>
        <begin position="202"/>
        <end position="314"/>
    </location>
</feature>
<evidence type="ECO:0000256" key="2">
    <source>
        <dbReference type="ARBA" id="ARBA00022695"/>
    </source>
</evidence>
<dbReference type="Pfam" id="PF01909">
    <property type="entry name" value="NTP_transf_2"/>
    <property type="match status" value="1"/>
</dbReference>
<dbReference type="RefSeq" id="WP_157335175.1">
    <property type="nucleotide sequence ID" value="NZ_RHLK01000004.1"/>
</dbReference>
<feature type="domain" description="Polymerase nucleotidyl transferase" evidence="5">
    <location>
        <begin position="66"/>
        <end position="110"/>
    </location>
</feature>
<dbReference type="InterPro" id="IPR043519">
    <property type="entry name" value="NT_sf"/>
</dbReference>
<evidence type="ECO:0000259" key="6">
    <source>
        <dbReference type="Pfam" id="PF26305"/>
    </source>
</evidence>
<keyword evidence="2" id="KW-0548">Nucleotidyltransferase</keyword>
<sequence length="318" mass="37061">MKFTEAMLNNFSQPLSQTEDQQCKNAINMVVSALKPLGFQEKKSSVEPLYNDTYAYFQDLEYGNRRIKVFIQGSYANNTNVRTQSDVDIAVVEEDTFRTHYRSGVSDTDYGFINASLRPKTFKDEIEAALIEKFGDDVNRENKSIKIYGNSYRKDADSVPCRRYKDFQNDFRNDPKNFIGGIIITADSGEEIINYPEQHISNGKEKNVATNYYYKKMVRIIKKIRYLMKENGITAADNVSSFALESLLWNIPTAYYLEYKNYRKVYMFQKIINYLKINIHSLSSYKEANGIKLLCPTHESIEKMKLFINALEIFYDYE</sequence>
<dbReference type="SUPFAM" id="SSF81301">
    <property type="entry name" value="Nucleotidyltransferase"/>
    <property type="match status" value="1"/>
</dbReference>
<gene>
    <name evidence="7" type="ORF">EDM21_09985</name>
</gene>
<evidence type="ECO:0000313" key="7">
    <source>
        <dbReference type="EMBL" id="MVO99858.1"/>
    </source>
</evidence>
<evidence type="ECO:0000259" key="5">
    <source>
        <dbReference type="Pfam" id="PF01909"/>
    </source>
</evidence>
<organism evidence="7 8">
    <name type="scientific">Paenibacillus lutrae</name>
    <dbReference type="NCBI Taxonomy" id="2078573"/>
    <lineage>
        <taxon>Bacteria</taxon>
        <taxon>Bacillati</taxon>
        <taxon>Bacillota</taxon>
        <taxon>Bacilli</taxon>
        <taxon>Bacillales</taxon>
        <taxon>Paenibacillaceae</taxon>
        <taxon>Paenibacillus</taxon>
    </lineage>
</organism>
<keyword evidence="3" id="KW-0547">Nucleotide-binding</keyword>
<dbReference type="OrthoDB" id="8264173at2"/>
<reference evidence="7 8" key="1">
    <citation type="journal article" date="2019" name="Microorganisms">
        <title>Paenibacillus lutrae sp. nov., A Chitinolytic Species Isolated from A River Otter in Castril Natural Park, Granada, Spain.</title>
        <authorList>
            <person name="Rodriguez M."/>
            <person name="Reina J.C."/>
            <person name="Bejar V."/>
            <person name="Llamas I."/>
        </authorList>
    </citation>
    <scope>NUCLEOTIDE SEQUENCE [LARGE SCALE GENOMIC DNA]</scope>
    <source>
        <strain evidence="7 8">N10</strain>
    </source>
</reference>
<keyword evidence="4" id="KW-0051">Antiviral defense</keyword>
<dbReference type="InterPro" id="IPR058909">
    <property type="entry name" value="CD_NTase_C"/>
</dbReference>
<dbReference type="AlphaFoldDB" id="A0A7X3JZ58"/>
<dbReference type="GO" id="GO:0051607">
    <property type="term" value="P:defense response to virus"/>
    <property type="evidence" value="ECO:0007669"/>
    <property type="project" value="UniProtKB-KW"/>
</dbReference>
<dbReference type="InterPro" id="IPR006116">
    <property type="entry name" value="NT_2-5OAS_ClassI-CCAase"/>
</dbReference>
<keyword evidence="1 7" id="KW-0808">Transferase</keyword>
<name>A0A7X3JZ58_9BACL</name>
<accession>A0A7X3JZ58</accession>
<evidence type="ECO:0000256" key="4">
    <source>
        <dbReference type="ARBA" id="ARBA00023118"/>
    </source>
</evidence>
<evidence type="ECO:0000256" key="3">
    <source>
        <dbReference type="ARBA" id="ARBA00022741"/>
    </source>
</evidence>
<proteinExistence type="predicted"/>
<evidence type="ECO:0000256" key="1">
    <source>
        <dbReference type="ARBA" id="ARBA00022679"/>
    </source>
</evidence>
<dbReference type="GO" id="GO:0016779">
    <property type="term" value="F:nucleotidyltransferase activity"/>
    <property type="evidence" value="ECO:0007669"/>
    <property type="project" value="InterPro"/>
</dbReference>
<dbReference type="InterPro" id="IPR002934">
    <property type="entry name" value="Polymerase_NTP_transf_dom"/>
</dbReference>
<keyword evidence="8" id="KW-1185">Reference proteome</keyword>
<dbReference type="Pfam" id="PF26305">
    <property type="entry name" value="CD_NTase_C"/>
    <property type="match status" value="1"/>
</dbReference>